<dbReference type="EMBL" id="MU267770">
    <property type="protein sequence ID" value="KAH7909261.1"/>
    <property type="molecule type" value="Genomic_DNA"/>
</dbReference>
<comment type="caution">
    <text evidence="1">The sequence shown here is derived from an EMBL/GenBank/DDBJ whole genome shotgun (WGS) entry which is preliminary data.</text>
</comment>
<keyword evidence="1" id="KW-0378">Hydrolase</keyword>
<evidence type="ECO:0000313" key="1">
    <source>
        <dbReference type="EMBL" id="KAH7909261.1"/>
    </source>
</evidence>
<keyword evidence="2" id="KW-1185">Reference proteome</keyword>
<accession>A0ACB8A726</accession>
<organism evidence="1 2">
    <name type="scientific">Hygrophoropsis aurantiaca</name>
    <dbReference type="NCBI Taxonomy" id="72124"/>
    <lineage>
        <taxon>Eukaryota</taxon>
        <taxon>Fungi</taxon>
        <taxon>Dikarya</taxon>
        <taxon>Basidiomycota</taxon>
        <taxon>Agaricomycotina</taxon>
        <taxon>Agaricomycetes</taxon>
        <taxon>Agaricomycetidae</taxon>
        <taxon>Boletales</taxon>
        <taxon>Coniophorineae</taxon>
        <taxon>Hygrophoropsidaceae</taxon>
        <taxon>Hygrophoropsis</taxon>
    </lineage>
</organism>
<gene>
    <name evidence="1" type="ORF">BJ138DRAFT_1011181</name>
</gene>
<name>A0ACB8A726_9AGAM</name>
<proteinExistence type="predicted"/>
<evidence type="ECO:0000313" key="2">
    <source>
        <dbReference type="Proteomes" id="UP000790377"/>
    </source>
</evidence>
<reference evidence="1" key="1">
    <citation type="journal article" date="2021" name="New Phytol.">
        <title>Evolutionary innovations through gain and loss of genes in the ectomycorrhizal Boletales.</title>
        <authorList>
            <person name="Wu G."/>
            <person name="Miyauchi S."/>
            <person name="Morin E."/>
            <person name="Kuo A."/>
            <person name="Drula E."/>
            <person name="Varga T."/>
            <person name="Kohler A."/>
            <person name="Feng B."/>
            <person name="Cao Y."/>
            <person name="Lipzen A."/>
            <person name="Daum C."/>
            <person name="Hundley H."/>
            <person name="Pangilinan J."/>
            <person name="Johnson J."/>
            <person name="Barry K."/>
            <person name="LaButti K."/>
            <person name="Ng V."/>
            <person name="Ahrendt S."/>
            <person name="Min B."/>
            <person name="Choi I.G."/>
            <person name="Park H."/>
            <person name="Plett J.M."/>
            <person name="Magnuson J."/>
            <person name="Spatafora J.W."/>
            <person name="Nagy L.G."/>
            <person name="Henrissat B."/>
            <person name="Grigoriev I.V."/>
            <person name="Yang Z.L."/>
            <person name="Xu J."/>
            <person name="Martin F.M."/>
        </authorList>
    </citation>
    <scope>NUCLEOTIDE SEQUENCE</scope>
    <source>
        <strain evidence="1">ATCC 28755</strain>
    </source>
</reference>
<protein>
    <submittedName>
        <fullName evidence="1">Glycoside hydrolase family 55 protein</fullName>
    </submittedName>
</protein>
<dbReference type="Proteomes" id="UP000790377">
    <property type="component" value="Unassembled WGS sequence"/>
</dbReference>
<sequence>MVLISFVLAAISAIAGSSTMVSALGSECSAAATPSATPGAPFWLEDITHQGMAPYAPDPATYQVFRNVKDYGATGDGTTDDTAAINAAIYTGDRCGGGNCSSSTTTPALVYFPAGTYLVSTPIQAYYYTALIGDARTPPTLLASANFTGMAVIDADPYGANGANWYVNQDNFYRSVRNVVIDLTQMPATASATGIHWQVSQSTSLVNVVVNMSEEEGNNHQGLFMEDGSGGFMGDIVFNGGKYGIWVGNQQFTVRNITVNNANTAIYGLWAWGWTYQRVTINNCSIGFDLLTGGLSNADQTVGAEAIIDAVVTNTPTFIRTSNTSNGTLAGSLVLNNIQLNNVPTAVSENGTTILEGGTMTIESWGQGNVYAGTDGNGTYTRGDIYSAYKAPSLLDSNGMIFGKGHPQYINYAVDQIMSVKSQGAVGDGVTDDTDAINAVLSKYAGCYIIFFDAGVYKVTGTISVPAGSQIVGEAWSVIMGAGEYFNDISNPQVVVQVGTPGSVGVAEITDIVFTTQGPTAGAIVIEWNIHEPAGQQGACGMWDSHLRLGGAMGTNLQDAECPAGTVNTTACAASFLGIHLTADSTAYLEGTWVWLADHDMDGYDQLSLFSGRGILSESAGPVWMFGTSEHHVLYQYSLVGASDHYMGLIQTETPYFQPDPAPPYPFNISSTYHDPTFENGMNMAWALSVQDSTNIIIFGAGHYSFFQNYTQGCLANNTCQPQIVNTDAGSSVTIYSLSTVGATYQLSVDQNGIINWADNIDGFASTVTVWSPSS</sequence>